<dbReference type="RefSeq" id="WP_128353997.1">
    <property type="nucleotide sequence ID" value="NZ_CP022987.1"/>
</dbReference>
<dbReference type="InterPro" id="IPR005503">
    <property type="entry name" value="FliL"/>
</dbReference>
<evidence type="ECO:0000256" key="6">
    <source>
        <dbReference type="ARBA" id="ARBA00022692"/>
    </source>
</evidence>
<evidence type="ECO:0000256" key="10">
    <source>
        <dbReference type="RuleBase" id="RU364125"/>
    </source>
</evidence>
<keyword evidence="12" id="KW-1185">Reference proteome</keyword>
<dbReference type="PANTHER" id="PTHR35091:SF2">
    <property type="entry name" value="FLAGELLAR PROTEIN FLIL"/>
    <property type="match status" value="1"/>
</dbReference>
<sequence length="161" mass="17842">MAQNDAGKLAKFVKSMLAIILIVAASVGATLFYTSNAGQVADIFVPAEPQAQPVVIAKPIFTPLEPFTVTLRTDRGTRILYVAVTLRVEDETSRRLLVDFMPEVRDRILRILSEQKADYIQTTEGRADLVRVLNRALERPYHPDPSAPSISSVLFTAFVIQ</sequence>
<organism evidence="11 12">
    <name type="scientific">Pollutimonas thiosulfatoxidans</name>
    <dbReference type="NCBI Taxonomy" id="2028345"/>
    <lineage>
        <taxon>Bacteria</taxon>
        <taxon>Pseudomonadati</taxon>
        <taxon>Pseudomonadota</taxon>
        <taxon>Betaproteobacteria</taxon>
        <taxon>Burkholderiales</taxon>
        <taxon>Alcaligenaceae</taxon>
        <taxon>Pollutimonas</taxon>
    </lineage>
</organism>
<dbReference type="GO" id="GO:0005886">
    <property type="term" value="C:plasma membrane"/>
    <property type="evidence" value="ECO:0007669"/>
    <property type="project" value="UniProtKB-SubCell"/>
</dbReference>
<dbReference type="OrthoDB" id="5297029at2"/>
<comment type="function">
    <text evidence="1 10">Controls the rotational direction of flagella during chemotaxis.</text>
</comment>
<gene>
    <name evidence="11" type="ORF">CKA81_03110</name>
</gene>
<accession>A0A410G9R0</accession>
<dbReference type="EMBL" id="CP022987">
    <property type="protein sequence ID" value="QAA92945.1"/>
    <property type="molecule type" value="Genomic_DNA"/>
</dbReference>
<keyword evidence="5 10" id="KW-0145">Chemotaxis</keyword>
<evidence type="ECO:0000256" key="7">
    <source>
        <dbReference type="ARBA" id="ARBA00022779"/>
    </source>
</evidence>
<evidence type="ECO:0000313" key="11">
    <source>
        <dbReference type="EMBL" id="QAA92945.1"/>
    </source>
</evidence>
<proteinExistence type="inferred from homology"/>
<protein>
    <recommendedName>
        <fullName evidence="10">Flagellar protein FliL</fullName>
    </recommendedName>
</protein>
<keyword evidence="4" id="KW-1003">Cell membrane</keyword>
<dbReference type="PANTHER" id="PTHR35091">
    <property type="entry name" value="FLAGELLAR PROTEIN FLIL"/>
    <property type="match status" value="1"/>
</dbReference>
<dbReference type="Pfam" id="PF03748">
    <property type="entry name" value="FliL"/>
    <property type="match status" value="1"/>
</dbReference>
<comment type="subcellular location">
    <subcellularLocation>
        <location evidence="10">Cell inner membrane</location>
    </subcellularLocation>
    <subcellularLocation>
        <location evidence="2">Cell membrane</location>
        <topology evidence="2">Single-pass membrane protein</topology>
    </subcellularLocation>
</comment>
<reference evidence="11 12" key="1">
    <citation type="submission" date="2017-08" db="EMBL/GenBank/DDBJ databases">
        <authorList>
            <person name="Park S.-J."/>
            <person name="Kim H."/>
        </authorList>
    </citation>
    <scope>NUCLEOTIDE SEQUENCE [LARGE SCALE GENOMIC DNA]</scope>
    <source>
        <strain evidence="12">ye3</strain>
    </source>
</reference>
<evidence type="ECO:0000256" key="8">
    <source>
        <dbReference type="ARBA" id="ARBA00022989"/>
    </source>
</evidence>
<dbReference type="GO" id="GO:0006935">
    <property type="term" value="P:chemotaxis"/>
    <property type="evidence" value="ECO:0007669"/>
    <property type="project" value="UniProtKB-KW"/>
</dbReference>
<keyword evidence="6 10" id="KW-0812">Transmembrane</keyword>
<dbReference type="GO" id="GO:0009425">
    <property type="term" value="C:bacterial-type flagellum basal body"/>
    <property type="evidence" value="ECO:0007669"/>
    <property type="project" value="InterPro"/>
</dbReference>
<evidence type="ECO:0000313" key="12">
    <source>
        <dbReference type="Proteomes" id="UP000283474"/>
    </source>
</evidence>
<evidence type="ECO:0000256" key="3">
    <source>
        <dbReference type="ARBA" id="ARBA00008281"/>
    </source>
</evidence>
<keyword evidence="10" id="KW-0997">Cell inner membrane</keyword>
<dbReference type="GO" id="GO:0071978">
    <property type="term" value="P:bacterial-type flagellum-dependent swarming motility"/>
    <property type="evidence" value="ECO:0007669"/>
    <property type="project" value="TreeGrafter"/>
</dbReference>
<feature type="transmembrane region" description="Helical" evidence="10">
    <location>
        <begin position="12"/>
        <end position="33"/>
    </location>
</feature>
<evidence type="ECO:0000256" key="4">
    <source>
        <dbReference type="ARBA" id="ARBA00022475"/>
    </source>
</evidence>
<evidence type="ECO:0000256" key="9">
    <source>
        <dbReference type="ARBA" id="ARBA00023136"/>
    </source>
</evidence>
<evidence type="ECO:0000256" key="1">
    <source>
        <dbReference type="ARBA" id="ARBA00002254"/>
    </source>
</evidence>
<name>A0A410G9R0_9BURK</name>
<keyword evidence="7 10" id="KW-0283">Flagellar rotation</keyword>
<evidence type="ECO:0000256" key="2">
    <source>
        <dbReference type="ARBA" id="ARBA00004162"/>
    </source>
</evidence>
<dbReference type="KEGG" id="pus:CKA81_03110"/>
<evidence type="ECO:0000256" key="5">
    <source>
        <dbReference type="ARBA" id="ARBA00022500"/>
    </source>
</evidence>
<keyword evidence="8 10" id="KW-1133">Transmembrane helix</keyword>
<keyword evidence="9 10" id="KW-0472">Membrane</keyword>
<dbReference type="AlphaFoldDB" id="A0A410G9R0"/>
<dbReference type="Proteomes" id="UP000283474">
    <property type="component" value="Chromosome"/>
</dbReference>
<comment type="similarity">
    <text evidence="3 10">Belongs to the FliL family.</text>
</comment>